<dbReference type="InterPro" id="IPR002498">
    <property type="entry name" value="PInositol-4-P-4/5-kinase_core"/>
</dbReference>
<gene>
    <name evidence="4" type="ORF">IV203_010108</name>
</gene>
<comment type="caution">
    <text evidence="4">The sequence shown here is derived from an EMBL/GenBank/DDBJ whole genome shotgun (WGS) entry which is preliminary data.</text>
</comment>
<dbReference type="InterPro" id="IPR023610">
    <property type="entry name" value="PInositol-4/5-P-5/4-kinase"/>
</dbReference>
<proteinExistence type="predicted"/>
<keyword evidence="1" id="KW-0808">Transferase</keyword>
<dbReference type="GO" id="GO:0046854">
    <property type="term" value="P:phosphatidylinositol phosphate biosynthetic process"/>
    <property type="evidence" value="ECO:0007669"/>
    <property type="project" value="TreeGrafter"/>
</dbReference>
<dbReference type="GO" id="GO:0016308">
    <property type="term" value="F:1-phosphatidylinositol-4-phosphate 5-kinase activity"/>
    <property type="evidence" value="ECO:0007669"/>
    <property type="project" value="TreeGrafter"/>
</dbReference>
<dbReference type="GO" id="GO:0005886">
    <property type="term" value="C:plasma membrane"/>
    <property type="evidence" value="ECO:0007669"/>
    <property type="project" value="TreeGrafter"/>
</dbReference>
<feature type="domain" description="PIPK" evidence="3">
    <location>
        <begin position="866"/>
        <end position="1315"/>
    </location>
</feature>
<evidence type="ECO:0000313" key="5">
    <source>
        <dbReference type="Proteomes" id="UP000693970"/>
    </source>
</evidence>
<feature type="compositionally biased region" description="Polar residues" evidence="2">
    <location>
        <begin position="1"/>
        <end position="32"/>
    </location>
</feature>
<dbReference type="SMART" id="SM00330">
    <property type="entry name" value="PIPKc"/>
    <property type="match status" value="1"/>
</dbReference>
<feature type="region of interest" description="Disordered" evidence="2">
    <location>
        <begin position="1"/>
        <end position="44"/>
    </location>
</feature>
<dbReference type="CDD" id="cd00139">
    <property type="entry name" value="PIPKc"/>
    <property type="match status" value="1"/>
</dbReference>
<dbReference type="EMBL" id="JAGRRH010000018">
    <property type="protein sequence ID" value="KAG7350748.1"/>
    <property type="molecule type" value="Genomic_DNA"/>
</dbReference>
<evidence type="ECO:0000259" key="3">
    <source>
        <dbReference type="PROSITE" id="PS51455"/>
    </source>
</evidence>
<dbReference type="OrthoDB" id="2129491at2759"/>
<sequence>MPSLSGTQRDPLLSASTNDTSKYDDNGTQQPTSSSSSDSIVSPHPWARIRKRSSHEALELAQQTSTRTSEYRLRMESVQGWHHHIHRAQTNAWQRLLEPTLEECRQFLECDRNSTIKKQGGNTSTTIATTTNDNENNTVETFNNDQWWQQFCLPSMTATTKTTTTKAHGQSNNNIIQFPPEVLPIIVISSPLSMSCLMDRQFLATSIWRRWNSNDRYADLCLFLPRLLPTLTDTLHLLGDALTTSIKESSYFQECNPNLLNGRKKRKRTLQSSIQEWILDVLLSITPSQESPPINLVIVLQDDVAGSTTVKRQFLQTLTSWRSLKGIPVSLVIVAASHQSVEGSLSALIQRGEDGASGRFGHRVGYLSAPSSTGTSANAVAQWSQYFLEALQEIPIPFPSTCETDLPLYHWIQESLLECVSCTQIVNRLDMLVAEFFTKRGSFVWDSLRRPSNQGTTVTLANTYQPAFCAWFCVYGKAQAMLSMGTTNDSPMASSSEKCMALLQCRRHLLPGGELCFWWKLSCAILPLQVWVTVAKQTMARSDKENNNGPVSKCDESLIFSCLGAAYHLLTSSGSTSTSVSQFDDDEVEKILSRYLQRQTSLRDSSDPQFDQDLGERDSDRVKDLTIIIGELILLLDHFIDPIQRGSTESKANTSSDTIWEGLTEMILEANRLIAHHMNYWTRHWMYTNPLMKWMEMEKPDASINITAVPVPRILNIRRNVASGLSPVTQQLLAVMQDQMTISQDDWFRSFGGTMEEFCMGVWTLQMIGLIQIKKGGISQKVPILEKRPNRKDPFDQQPYSLGATPYVPTTFRSQPVACIPSSTTITNSQDTNYTQISEEENIEGTFTDAELKRLQNQESVPERSPGWSWRKFFHRAGKRQSQPRRHNLREADPASPLSKWDYGKATEADFYYNITASAFSNPRHRLAQLTVFCPKVFENLRSIFGISEESYLQSILASGPFVSFQSNSKGAARVGGVFFFTRDGAYMIKTIKQEEAQTLLRILPKYHRHLKRYGRSSLLTRFCGMYQVNIEQEEDPLESFDDASLAPTKKVQTFVVMNAVFPAEASSFISERFDLKGSTVGREVSEEELRSKGSNAVLKDLDLAREVELIRSNGGKHYGLTIGASAKAALLSQLREDVKFLVDCQVMDYSLLVGIVLVDYQQKRAFREAVSTMQKQDRILEQIQAGNDQKRDSAAISAAILPFRLMAAPPIYMARKVWGLGRLMVDSIFTSPLPYYGSGSCVVNGGKLSVFHGERRGERAIYYMGLIDFLQPWTKRKVVERYLKGMIGYDTKAISSVTPEEYATRFMSYLDDNVT</sequence>
<organism evidence="4 5">
    <name type="scientific">Nitzschia inconspicua</name>
    <dbReference type="NCBI Taxonomy" id="303405"/>
    <lineage>
        <taxon>Eukaryota</taxon>
        <taxon>Sar</taxon>
        <taxon>Stramenopiles</taxon>
        <taxon>Ochrophyta</taxon>
        <taxon>Bacillariophyta</taxon>
        <taxon>Bacillariophyceae</taxon>
        <taxon>Bacillariophycidae</taxon>
        <taxon>Bacillariales</taxon>
        <taxon>Bacillariaceae</taxon>
        <taxon>Nitzschia</taxon>
    </lineage>
</organism>
<reference evidence="4" key="1">
    <citation type="journal article" date="2021" name="Sci. Rep.">
        <title>Diploid genomic architecture of Nitzschia inconspicua, an elite biomass production diatom.</title>
        <authorList>
            <person name="Oliver A."/>
            <person name="Podell S."/>
            <person name="Pinowska A."/>
            <person name="Traller J.C."/>
            <person name="Smith S.R."/>
            <person name="McClure R."/>
            <person name="Beliaev A."/>
            <person name="Bohutskyi P."/>
            <person name="Hill E.A."/>
            <person name="Rabines A."/>
            <person name="Zheng H."/>
            <person name="Allen L.Z."/>
            <person name="Kuo A."/>
            <person name="Grigoriev I.V."/>
            <person name="Allen A.E."/>
            <person name="Hazlebeck D."/>
            <person name="Allen E.E."/>
        </authorList>
    </citation>
    <scope>NUCLEOTIDE SEQUENCE</scope>
    <source>
        <strain evidence="4">Hildebrandi</strain>
    </source>
</reference>
<evidence type="ECO:0000256" key="1">
    <source>
        <dbReference type="PROSITE-ProRule" id="PRU00781"/>
    </source>
</evidence>
<dbReference type="Proteomes" id="UP000693970">
    <property type="component" value="Unassembled WGS sequence"/>
</dbReference>
<keyword evidence="1" id="KW-0067">ATP-binding</keyword>
<accession>A0A9K3KX14</accession>
<dbReference type="PANTHER" id="PTHR23086">
    <property type="entry name" value="PHOSPHATIDYLINOSITOL-4-PHOSPHATE 5-KINASE"/>
    <property type="match status" value="1"/>
</dbReference>
<dbReference type="PROSITE" id="PS51455">
    <property type="entry name" value="PIPK"/>
    <property type="match status" value="1"/>
</dbReference>
<dbReference type="Pfam" id="PF01504">
    <property type="entry name" value="PIP5K"/>
    <property type="match status" value="1"/>
</dbReference>
<evidence type="ECO:0000313" key="4">
    <source>
        <dbReference type="EMBL" id="KAG7350748.1"/>
    </source>
</evidence>
<feature type="compositionally biased region" description="Low complexity" evidence="2">
    <location>
        <begin position="33"/>
        <end position="42"/>
    </location>
</feature>
<keyword evidence="1" id="KW-0547">Nucleotide-binding</keyword>
<protein>
    <submittedName>
        <fullName evidence="4">Phosphatidylinositol-4-phosphate 5-kinase</fullName>
    </submittedName>
</protein>
<reference evidence="4" key="2">
    <citation type="submission" date="2021-04" db="EMBL/GenBank/DDBJ databases">
        <authorList>
            <person name="Podell S."/>
        </authorList>
    </citation>
    <scope>NUCLEOTIDE SEQUENCE</scope>
    <source>
        <strain evidence="4">Hildebrandi</strain>
    </source>
</reference>
<dbReference type="PANTHER" id="PTHR23086:SF8">
    <property type="entry name" value="PHOSPHATIDYLINOSITOL 5-PHOSPHATE 4-KINASE, ISOFORM A"/>
    <property type="match status" value="1"/>
</dbReference>
<keyword evidence="1" id="KW-0418">Kinase</keyword>
<keyword evidence="5" id="KW-1185">Reference proteome</keyword>
<name>A0A9K3KX14_9STRA</name>
<dbReference type="GO" id="GO:0005524">
    <property type="term" value="F:ATP binding"/>
    <property type="evidence" value="ECO:0007669"/>
    <property type="project" value="UniProtKB-UniRule"/>
</dbReference>
<evidence type="ECO:0000256" key="2">
    <source>
        <dbReference type="SAM" id="MobiDB-lite"/>
    </source>
</evidence>